<accession>A0ABV9GH40</accession>
<name>A0ABV9GH40_9BACL</name>
<evidence type="ECO:0000256" key="1">
    <source>
        <dbReference type="SAM" id="MobiDB-lite"/>
    </source>
</evidence>
<proteinExistence type="predicted"/>
<sequence length="66" mass="7962">MVPLSGKVRWLSGKTSPPDPTQSSIWNNLGKYRKKHMGYREKWFRYYDWLTSSPFFNLPFKKNHLL</sequence>
<keyword evidence="3" id="KW-1185">Reference proteome</keyword>
<gene>
    <name evidence="2" type="ORF">ACFO4N_02475</name>
</gene>
<evidence type="ECO:0000313" key="3">
    <source>
        <dbReference type="Proteomes" id="UP001596022"/>
    </source>
</evidence>
<evidence type="ECO:0000313" key="2">
    <source>
        <dbReference type="EMBL" id="MFC4617591.1"/>
    </source>
</evidence>
<comment type="caution">
    <text evidence="2">The sequence shown here is derived from an EMBL/GenBank/DDBJ whole genome shotgun (WGS) entry which is preliminary data.</text>
</comment>
<dbReference type="Proteomes" id="UP001596022">
    <property type="component" value="Unassembled WGS sequence"/>
</dbReference>
<dbReference type="EMBL" id="JBHSFW010000001">
    <property type="protein sequence ID" value="MFC4617591.1"/>
    <property type="molecule type" value="Genomic_DNA"/>
</dbReference>
<organism evidence="2 3">
    <name type="scientific">Camelliibacillus cellulosilyticus</name>
    <dbReference type="NCBI Taxonomy" id="2174486"/>
    <lineage>
        <taxon>Bacteria</taxon>
        <taxon>Bacillati</taxon>
        <taxon>Bacillota</taxon>
        <taxon>Bacilli</taxon>
        <taxon>Bacillales</taxon>
        <taxon>Sporolactobacillaceae</taxon>
        <taxon>Camelliibacillus</taxon>
    </lineage>
</organism>
<protein>
    <submittedName>
        <fullName evidence="2">Uncharacterized protein</fullName>
    </submittedName>
</protein>
<reference evidence="3" key="1">
    <citation type="journal article" date="2019" name="Int. J. Syst. Evol. Microbiol.">
        <title>The Global Catalogue of Microorganisms (GCM) 10K type strain sequencing project: providing services to taxonomists for standard genome sequencing and annotation.</title>
        <authorList>
            <consortium name="The Broad Institute Genomics Platform"/>
            <consortium name="The Broad Institute Genome Sequencing Center for Infectious Disease"/>
            <person name="Wu L."/>
            <person name="Ma J."/>
        </authorList>
    </citation>
    <scope>NUCLEOTIDE SEQUENCE [LARGE SCALE GENOMIC DNA]</scope>
    <source>
        <strain evidence="3">CGMCC 1.16306</strain>
    </source>
</reference>
<feature type="region of interest" description="Disordered" evidence="1">
    <location>
        <begin position="1"/>
        <end position="22"/>
    </location>
</feature>